<evidence type="ECO:0000313" key="2">
    <source>
        <dbReference type="Proteomes" id="UP000789901"/>
    </source>
</evidence>
<evidence type="ECO:0000313" key="1">
    <source>
        <dbReference type="EMBL" id="CAG8847954.1"/>
    </source>
</evidence>
<feature type="non-terminal residue" evidence="1">
    <location>
        <position position="1"/>
    </location>
</feature>
<keyword evidence="2" id="KW-1185">Reference proteome</keyword>
<sequence>KIQELPLLLLLCGIRRYCTPTDLYCESQQLDYRDTQNTYKNLK</sequence>
<accession>A0ABN7X539</accession>
<proteinExistence type="predicted"/>
<protein>
    <submittedName>
        <fullName evidence="1">46160_t:CDS:1</fullName>
    </submittedName>
</protein>
<comment type="caution">
    <text evidence="1">The sequence shown here is derived from an EMBL/GenBank/DDBJ whole genome shotgun (WGS) entry which is preliminary data.</text>
</comment>
<dbReference type="Proteomes" id="UP000789901">
    <property type="component" value="Unassembled WGS sequence"/>
</dbReference>
<organism evidence="1 2">
    <name type="scientific">Gigaspora margarita</name>
    <dbReference type="NCBI Taxonomy" id="4874"/>
    <lineage>
        <taxon>Eukaryota</taxon>
        <taxon>Fungi</taxon>
        <taxon>Fungi incertae sedis</taxon>
        <taxon>Mucoromycota</taxon>
        <taxon>Glomeromycotina</taxon>
        <taxon>Glomeromycetes</taxon>
        <taxon>Diversisporales</taxon>
        <taxon>Gigasporaceae</taxon>
        <taxon>Gigaspora</taxon>
    </lineage>
</organism>
<dbReference type="EMBL" id="CAJVQB010089999">
    <property type="protein sequence ID" value="CAG8847954.1"/>
    <property type="molecule type" value="Genomic_DNA"/>
</dbReference>
<gene>
    <name evidence="1" type="ORF">GMARGA_LOCUS38936</name>
</gene>
<reference evidence="1 2" key="1">
    <citation type="submission" date="2021-06" db="EMBL/GenBank/DDBJ databases">
        <authorList>
            <person name="Kallberg Y."/>
            <person name="Tangrot J."/>
            <person name="Rosling A."/>
        </authorList>
    </citation>
    <scope>NUCLEOTIDE SEQUENCE [LARGE SCALE GENOMIC DNA]</scope>
    <source>
        <strain evidence="1 2">120-4 pot B 10/14</strain>
    </source>
</reference>
<name>A0ABN7X539_GIGMA</name>